<evidence type="ECO:0000256" key="9">
    <source>
        <dbReference type="SAM" id="MobiDB-lite"/>
    </source>
</evidence>
<dbReference type="FunFam" id="1.10.340.70:FF:000003">
    <property type="entry name" value="Protein CBG25708"/>
    <property type="match status" value="1"/>
</dbReference>
<dbReference type="InterPro" id="IPR041373">
    <property type="entry name" value="RT_RNaseH"/>
</dbReference>
<evidence type="ECO:0000259" key="12">
    <source>
        <dbReference type="PROSITE" id="PS50994"/>
    </source>
</evidence>
<dbReference type="InterPro" id="IPR001584">
    <property type="entry name" value="Integrase_cat-core"/>
</dbReference>
<dbReference type="PROSITE" id="PS50994">
    <property type="entry name" value="INTEGRASE"/>
    <property type="match status" value="1"/>
</dbReference>
<dbReference type="GO" id="GO:0003964">
    <property type="term" value="F:RNA-directed DNA polymerase activity"/>
    <property type="evidence" value="ECO:0007669"/>
    <property type="project" value="UniProtKB-KW"/>
</dbReference>
<dbReference type="PANTHER" id="PTHR37984">
    <property type="entry name" value="PROTEIN CBG26694"/>
    <property type="match status" value="1"/>
</dbReference>
<keyword evidence="3" id="KW-0548">Nucleotidyltransferase</keyword>
<evidence type="ECO:0000256" key="5">
    <source>
        <dbReference type="ARBA" id="ARBA00022759"/>
    </source>
</evidence>
<dbReference type="InterPro" id="IPR043128">
    <property type="entry name" value="Rev_trsase/Diguanyl_cyclase"/>
</dbReference>
<evidence type="ECO:0000256" key="6">
    <source>
        <dbReference type="ARBA" id="ARBA00022801"/>
    </source>
</evidence>
<feature type="domain" description="Integrase catalytic" evidence="12">
    <location>
        <begin position="1008"/>
        <end position="1177"/>
    </location>
</feature>
<proteinExistence type="predicted"/>
<dbReference type="RefSeq" id="XP_022308145.1">
    <property type="nucleotide sequence ID" value="XM_022452437.1"/>
</dbReference>
<feature type="region of interest" description="Disordered" evidence="9">
    <location>
        <begin position="1"/>
        <end position="23"/>
    </location>
</feature>
<dbReference type="SUPFAM" id="SSF53098">
    <property type="entry name" value="Ribonuclease H-like"/>
    <property type="match status" value="1"/>
</dbReference>
<keyword evidence="2" id="KW-0808">Transferase</keyword>
<dbReference type="SUPFAM" id="SSF50630">
    <property type="entry name" value="Acid proteases"/>
    <property type="match status" value="1"/>
</dbReference>
<organism evidence="13 14">
    <name type="scientific">Crassostrea virginica</name>
    <name type="common">Eastern oyster</name>
    <dbReference type="NCBI Taxonomy" id="6565"/>
    <lineage>
        <taxon>Eukaryota</taxon>
        <taxon>Metazoa</taxon>
        <taxon>Spiralia</taxon>
        <taxon>Lophotrochozoa</taxon>
        <taxon>Mollusca</taxon>
        <taxon>Bivalvia</taxon>
        <taxon>Autobranchia</taxon>
        <taxon>Pteriomorphia</taxon>
        <taxon>Ostreida</taxon>
        <taxon>Ostreoidea</taxon>
        <taxon>Ostreidae</taxon>
        <taxon>Crassostrea</taxon>
    </lineage>
</organism>
<dbReference type="InterPro" id="IPR000477">
    <property type="entry name" value="RT_dom"/>
</dbReference>
<dbReference type="KEGG" id="cvn:111114148"/>
<dbReference type="Proteomes" id="UP000694844">
    <property type="component" value="Chromosome 9"/>
</dbReference>
<keyword evidence="8" id="KW-0862">Zinc</keyword>
<dbReference type="InterPro" id="IPR041588">
    <property type="entry name" value="Integrase_H2C2"/>
</dbReference>
<evidence type="ECO:0000256" key="8">
    <source>
        <dbReference type="PROSITE-ProRule" id="PRU00047"/>
    </source>
</evidence>
<dbReference type="GO" id="GO:0003676">
    <property type="term" value="F:nucleic acid binding"/>
    <property type="evidence" value="ECO:0007669"/>
    <property type="project" value="InterPro"/>
</dbReference>
<evidence type="ECO:0000313" key="13">
    <source>
        <dbReference type="Proteomes" id="UP000694844"/>
    </source>
</evidence>
<name>A0A8B8BXW4_CRAVI</name>
<dbReference type="Gene3D" id="3.10.20.370">
    <property type="match status" value="1"/>
</dbReference>
<dbReference type="InterPro" id="IPR021109">
    <property type="entry name" value="Peptidase_aspartic_dom_sf"/>
</dbReference>
<keyword evidence="13" id="KW-1185">Reference proteome</keyword>
<evidence type="ECO:0000259" key="11">
    <source>
        <dbReference type="PROSITE" id="PS50878"/>
    </source>
</evidence>
<dbReference type="Pfam" id="PF17917">
    <property type="entry name" value="RT_RNaseH"/>
    <property type="match status" value="1"/>
</dbReference>
<dbReference type="PANTHER" id="PTHR37984:SF8">
    <property type="entry name" value="CCHC-TYPE DOMAIN-CONTAINING PROTEIN"/>
    <property type="match status" value="1"/>
</dbReference>
<feature type="domain" description="CCHC-type" evidence="10">
    <location>
        <begin position="254"/>
        <end position="268"/>
    </location>
</feature>
<dbReference type="GO" id="GO:0008270">
    <property type="term" value="F:zinc ion binding"/>
    <property type="evidence" value="ECO:0007669"/>
    <property type="project" value="UniProtKB-KW"/>
</dbReference>
<keyword evidence="4" id="KW-0540">Nuclease</keyword>
<evidence type="ECO:0000256" key="3">
    <source>
        <dbReference type="ARBA" id="ARBA00022695"/>
    </source>
</evidence>
<dbReference type="GeneID" id="111114148"/>
<dbReference type="Gene3D" id="3.30.70.270">
    <property type="match status" value="2"/>
</dbReference>
<dbReference type="InterPro" id="IPR001878">
    <property type="entry name" value="Znf_CCHC"/>
</dbReference>
<dbReference type="Pfam" id="PF00665">
    <property type="entry name" value="rve"/>
    <property type="match status" value="1"/>
</dbReference>
<evidence type="ECO:0000256" key="1">
    <source>
        <dbReference type="ARBA" id="ARBA00012493"/>
    </source>
</evidence>
<evidence type="ECO:0000313" key="14">
    <source>
        <dbReference type="RefSeq" id="XP_022308145.1"/>
    </source>
</evidence>
<dbReference type="FunFam" id="3.30.420.10:FF:000063">
    <property type="entry name" value="Retrovirus-related Pol polyprotein from transposon 297-like Protein"/>
    <property type="match status" value="1"/>
</dbReference>
<feature type="compositionally biased region" description="Basic and acidic residues" evidence="9">
    <location>
        <begin position="1312"/>
        <end position="1326"/>
    </location>
</feature>
<dbReference type="InterPro" id="IPR012337">
    <property type="entry name" value="RNaseH-like_sf"/>
</dbReference>
<dbReference type="GO" id="GO:0004519">
    <property type="term" value="F:endonuclease activity"/>
    <property type="evidence" value="ECO:0007669"/>
    <property type="project" value="UniProtKB-KW"/>
</dbReference>
<sequence length="1326" mass="153642">MVSEGKEMEHIRPPPELDFSTTDGNLPERWRKWEQTMKLYLDITMNDRDEKDKCSAFLYIIGQEGREIFNTMTIPDEDVDKLDTLFNKFKEYCAPRENITVWRHRFHTRVQGKTETIDQYVTDLKIISKNCKFGALEDEMLRDRIVCGVYAEKVKERLLRDNELTLQKALSICRANEESQCRLKDLNHEEHVDAVKTKQSVGRKPSTQKSMKESAYQPRKLSVPNKHTNMKSFNCGKCGNHHEKRKCPAFGKQCKRCNKFGHFASKCRTKSIHANEVETDDDVSNNQETSGKFFIGAISSGNHQDEIYTTLEINQVPIKFKLDTGSQVNIITNNVFKKLNSILSKTNVKLTSYSGDSIPIAGKCVLPYKEQQLECYVTYANQPSVLGYKSCCELGLIKVTLATEKIQTDFSPVDEFPNVFTRLGCLKQPYTIHIDSSVPPVVHNPRQIPVAFREELKKTLDDMEDKEVIKKVDQPTDWVNSLVIAEKSKTGKLRICLDPRDLNKAIKREHFQLPTIEDITTRLSGATVFSKLDANNGYWQIPLDEASQLLTTFHTPYGRYCFRRMPFGIKSAQEVFQKRIAQHFDSMEGVEVDIDDILVWGRNEEEHNRRLKAVLQKCKEINLTLNKDKCLFNKSEIVYIGHVISKEGVKPDKEKVEAIVNMPPPTDKKGVERLLGTVNYLAKFIPNMSIINEPIRNLLKSENMFIWEKPQEDAFKAIKDILSKEPVLTFFNVRKPVCVSVDASKCGLGAVLIQDKKPVAYASRALTETEKRYAQIEKELLAVTFGLERFHQYTYGVDVIVENDHKPLESILKKSLVQSPPRLQRLLLRLQKYCFDFKYTPGKDLIIADTLSRAHLPFMEKQEEEIDEEIETYVNSVFIEGIPIAKDILQDIKKETMNDTILRKVKQNIENGWPEYKNHLCKSLQEYWKLKSELTCVDGIVMKNERIVIPEVLQPEILRYLHVGHFGIEKTKARARTVVYWMGMNADIAEMISKCNTCTDFRNKNPKEPLRPTPIPDGPWQLVGSDLFTLNNEDYLVIVDYYSKFFELAKLEDTRSKTIIMHMKSAFARHGIPYEVRSDNGPQYTSRDFKDFARKWSFKHTTSSPYNPQGNGLAEKTVQTLKRMLEKARIDGKDPYISLLEYRNTPTDVDSPAKLLMSRQLRSILPITKEQLKPRVIPAEKTYEKRRKSQYQQKNYFNSGQKELPYLEPGQKVRFQHKGQWTPGYVKNQVHDRSYNIENLDGDVYRRNRRDINKSNESSFRRPIVESDDLDDINETNIEVPEQPPVHEEKVHNRVPERSSGPEQPQPYKTRVGREVRRPRRYEDYL</sequence>
<dbReference type="Gene3D" id="3.30.420.10">
    <property type="entry name" value="Ribonuclease H-like superfamily/Ribonuclease H"/>
    <property type="match status" value="1"/>
</dbReference>
<keyword evidence="6" id="KW-0378">Hydrolase</keyword>
<gene>
    <name evidence="14" type="primary">LOC111114148</name>
</gene>
<evidence type="ECO:0000256" key="7">
    <source>
        <dbReference type="ARBA" id="ARBA00022918"/>
    </source>
</evidence>
<keyword evidence="5" id="KW-0255">Endonuclease</keyword>
<feature type="domain" description="Reverse transcriptase" evidence="11">
    <location>
        <begin position="467"/>
        <end position="644"/>
    </location>
</feature>
<keyword evidence="8" id="KW-0479">Metal-binding</keyword>
<dbReference type="Gene3D" id="3.10.10.10">
    <property type="entry name" value="HIV Type 1 Reverse Transcriptase, subunit A, domain 1"/>
    <property type="match status" value="1"/>
</dbReference>
<keyword evidence="8" id="KW-0863">Zinc-finger</keyword>
<dbReference type="InterPro" id="IPR036397">
    <property type="entry name" value="RNaseH_sf"/>
</dbReference>
<dbReference type="Gene3D" id="1.10.340.70">
    <property type="match status" value="1"/>
</dbReference>
<feature type="compositionally biased region" description="Basic and acidic residues" evidence="9">
    <location>
        <begin position="1"/>
        <end position="15"/>
    </location>
</feature>
<dbReference type="CDD" id="cd09274">
    <property type="entry name" value="RNase_HI_RT_Ty3"/>
    <property type="match status" value="1"/>
</dbReference>
<dbReference type="GO" id="GO:0015074">
    <property type="term" value="P:DNA integration"/>
    <property type="evidence" value="ECO:0007669"/>
    <property type="project" value="InterPro"/>
</dbReference>
<dbReference type="PROSITE" id="PS50878">
    <property type="entry name" value="RT_POL"/>
    <property type="match status" value="1"/>
</dbReference>
<reference evidence="14" key="1">
    <citation type="submission" date="2025-08" db="UniProtKB">
        <authorList>
            <consortium name="RefSeq"/>
        </authorList>
    </citation>
    <scope>IDENTIFICATION</scope>
    <source>
        <tissue evidence="14">Whole sample</tissue>
    </source>
</reference>
<dbReference type="Pfam" id="PF17921">
    <property type="entry name" value="Integrase_H2C2"/>
    <property type="match status" value="1"/>
</dbReference>
<accession>A0A8B8BXW4</accession>
<evidence type="ECO:0000259" key="10">
    <source>
        <dbReference type="PROSITE" id="PS50158"/>
    </source>
</evidence>
<dbReference type="Gene3D" id="2.40.70.10">
    <property type="entry name" value="Acid Proteases"/>
    <property type="match status" value="1"/>
</dbReference>
<dbReference type="EC" id="2.7.7.49" evidence="1"/>
<protein>
    <recommendedName>
        <fullName evidence="1">RNA-directed DNA polymerase</fullName>
        <ecNumber evidence="1">2.7.7.49</ecNumber>
    </recommendedName>
</protein>
<feature type="region of interest" description="Disordered" evidence="9">
    <location>
        <begin position="1258"/>
        <end position="1326"/>
    </location>
</feature>
<dbReference type="SUPFAM" id="SSF56672">
    <property type="entry name" value="DNA/RNA polymerases"/>
    <property type="match status" value="1"/>
</dbReference>
<dbReference type="InterPro" id="IPR050951">
    <property type="entry name" value="Retrovirus_Pol_polyprotein"/>
</dbReference>
<evidence type="ECO:0000256" key="2">
    <source>
        <dbReference type="ARBA" id="ARBA00022679"/>
    </source>
</evidence>
<dbReference type="Pfam" id="PF00078">
    <property type="entry name" value="RVT_1"/>
    <property type="match status" value="1"/>
</dbReference>
<dbReference type="FunFam" id="3.30.70.270:FF:000026">
    <property type="entry name" value="Transposon Ty3-G Gag-Pol polyprotein"/>
    <property type="match status" value="1"/>
</dbReference>
<dbReference type="PROSITE" id="PS50158">
    <property type="entry name" value="ZF_CCHC"/>
    <property type="match status" value="1"/>
</dbReference>
<feature type="region of interest" description="Disordered" evidence="9">
    <location>
        <begin position="194"/>
        <end position="224"/>
    </location>
</feature>
<dbReference type="FunFam" id="3.10.20.370:FF:000001">
    <property type="entry name" value="Retrovirus-related Pol polyprotein from transposon 17.6-like protein"/>
    <property type="match status" value="1"/>
</dbReference>
<dbReference type="InterPro" id="IPR043502">
    <property type="entry name" value="DNA/RNA_pol_sf"/>
</dbReference>
<dbReference type="FunFam" id="3.10.10.10:FF:000003">
    <property type="entry name" value="Retrovirus-related Pol polyprotein from transposon 297-like Protein"/>
    <property type="match status" value="1"/>
</dbReference>
<dbReference type="OrthoDB" id="6118683at2759"/>
<dbReference type="CDD" id="cd01647">
    <property type="entry name" value="RT_LTR"/>
    <property type="match status" value="1"/>
</dbReference>
<dbReference type="GO" id="GO:0016787">
    <property type="term" value="F:hydrolase activity"/>
    <property type="evidence" value="ECO:0007669"/>
    <property type="project" value="UniProtKB-KW"/>
</dbReference>
<feature type="compositionally biased region" description="Basic and acidic residues" evidence="9">
    <location>
        <begin position="1285"/>
        <end position="1297"/>
    </location>
</feature>
<keyword evidence="7" id="KW-0695">RNA-directed DNA polymerase</keyword>
<evidence type="ECO:0000256" key="4">
    <source>
        <dbReference type="ARBA" id="ARBA00022722"/>
    </source>
</evidence>
<feature type="compositionally biased region" description="Polar residues" evidence="9">
    <location>
        <begin position="197"/>
        <end position="209"/>
    </location>
</feature>